<feature type="transmembrane region" description="Helical" evidence="15">
    <location>
        <begin position="192"/>
        <end position="211"/>
    </location>
</feature>
<dbReference type="Pfam" id="PF00083">
    <property type="entry name" value="Sugar_tr"/>
    <property type="match status" value="1"/>
</dbReference>
<keyword evidence="18" id="KW-1185">Reference proteome</keyword>
<feature type="transmembrane region" description="Helical" evidence="15">
    <location>
        <begin position="508"/>
        <end position="528"/>
    </location>
</feature>
<evidence type="ECO:0000256" key="6">
    <source>
        <dbReference type="ARBA" id="ARBA00023136"/>
    </source>
</evidence>
<gene>
    <name evidence="17" type="ORF">ACHAXA_008315</name>
</gene>
<dbReference type="InterPro" id="IPR036259">
    <property type="entry name" value="MFS_trans_sf"/>
</dbReference>
<dbReference type="EMBL" id="JALLPB020000175">
    <property type="protein sequence ID" value="KAL3815941.1"/>
    <property type="molecule type" value="Genomic_DNA"/>
</dbReference>
<dbReference type="InterPro" id="IPR003663">
    <property type="entry name" value="Sugar/inositol_transpt"/>
</dbReference>
<dbReference type="PROSITE" id="PS00217">
    <property type="entry name" value="SUGAR_TRANSPORT_2"/>
    <property type="match status" value="1"/>
</dbReference>
<keyword evidence="4 15" id="KW-0812">Transmembrane</keyword>
<comment type="subunit">
    <text evidence="2">Homodimer.</text>
</comment>
<feature type="transmembrane region" description="Helical" evidence="15">
    <location>
        <begin position="534"/>
        <end position="558"/>
    </location>
</feature>
<evidence type="ECO:0000256" key="13">
    <source>
        <dbReference type="ARBA" id="ARBA00044780"/>
    </source>
</evidence>
<evidence type="ECO:0000256" key="3">
    <source>
        <dbReference type="ARBA" id="ARBA00022448"/>
    </source>
</evidence>
<organism evidence="17 18">
    <name type="scientific">Cyclostephanos tholiformis</name>
    <dbReference type="NCBI Taxonomy" id="382380"/>
    <lineage>
        <taxon>Eukaryota</taxon>
        <taxon>Sar</taxon>
        <taxon>Stramenopiles</taxon>
        <taxon>Ochrophyta</taxon>
        <taxon>Bacillariophyta</taxon>
        <taxon>Coscinodiscophyceae</taxon>
        <taxon>Thalassiosirophycidae</taxon>
        <taxon>Stephanodiscales</taxon>
        <taxon>Stephanodiscaceae</taxon>
        <taxon>Cyclostephanos</taxon>
    </lineage>
</organism>
<protein>
    <recommendedName>
        <fullName evidence="13">Hexose transporter 1</fullName>
    </recommendedName>
</protein>
<keyword evidence="5 15" id="KW-1133">Transmembrane helix</keyword>
<feature type="transmembrane region" description="Helical" evidence="15">
    <location>
        <begin position="231"/>
        <end position="251"/>
    </location>
</feature>
<dbReference type="PRINTS" id="PR00171">
    <property type="entry name" value="SUGRTRNSPORT"/>
</dbReference>
<dbReference type="SUPFAM" id="SSF103473">
    <property type="entry name" value="MFS general substrate transporter"/>
    <property type="match status" value="1"/>
</dbReference>
<feature type="transmembrane region" description="Helical" evidence="15">
    <location>
        <begin position="345"/>
        <end position="367"/>
    </location>
</feature>
<feature type="domain" description="Major facilitator superfamily (MFS) profile" evidence="16">
    <location>
        <begin position="188"/>
        <end position="624"/>
    </location>
</feature>
<evidence type="ECO:0000256" key="7">
    <source>
        <dbReference type="ARBA" id="ARBA00044637"/>
    </source>
</evidence>
<feature type="transmembrane region" description="Helical" evidence="15">
    <location>
        <begin position="443"/>
        <end position="467"/>
    </location>
</feature>
<dbReference type="Proteomes" id="UP001530377">
    <property type="component" value="Unassembled WGS sequence"/>
</dbReference>
<evidence type="ECO:0000259" key="16">
    <source>
        <dbReference type="PROSITE" id="PS50850"/>
    </source>
</evidence>
<dbReference type="Gene3D" id="1.20.1250.20">
    <property type="entry name" value="MFS general substrate transporter like domains"/>
    <property type="match status" value="1"/>
</dbReference>
<dbReference type="NCBIfam" id="TIGR00879">
    <property type="entry name" value="SP"/>
    <property type="match status" value="1"/>
</dbReference>
<evidence type="ECO:0000256" key="2">
    <source>
        <dbReference type="ARBA" id="ARBA00011738"/>
    </source>
</evidence>
<evidence type="ECO:0000256" key="14">
    <source>
        <dbReference type="SAM" id="MobiDB-lite"/>
    </source>
</evidence>
<dbReference type="PROSITE" id="PS00216">
    <property type="entry name" value="SUGAR_TRANSPORT_1"/>
    <property type="match status" value="1"/>
</dbReference>
<feature type="region of interest" description="Disordered" evidence="14">
    <location>
        <begin position="1"/>
        <end position="42"/>
    </location>
</feature>
<feature type="compositionally biased region" description="Low complexity" evidence="14">
    <location>
        <begin position="1"/>
        <end position="11"/>
    </location>
</feature>
<dbReference type="GO" id="GO:0016020">
    <property type="term" value="C:membrane"/>
    <property type="evidence" value="ECO:0007669"/>
    <property type="project" value="UniProtKB-SubCell"/>
</dbReference>
<keyword evidence="3" id="KW-0813">Transport</keyword>
<evidence type="ECO:0000256" key="8">
    <source>
        <dbReference type="ARBA" id="ARBA00044648"/>
    </source>
</evidence>
<dbReference type="AlphaFoldDB" id="A0ABD3RTZ9"/>
<feature type="transmembrane region" description="Helical" evidence="15">
    <location>
        <begin position="570"/>
        <end position="590"/>
    </location>
</feature>
<evidence type="ECO:0000256" key="4">
    <source>
        <dbReference type="ARBA" id="ARBA00022692"/>
    </source>
</evidence>
<dbReference type="PANTHER" id="PTHR23503">
    <property type="entry name" value="SOLUTE CARRIER FAMILY 2"/>
    <property type="match status" value="1"/>
</dbReference>
<comment type="subcellular location">
    <subcellularLocation>
        <location evidence="1">Membrane</location>
        <topology evidence="1">Multi-pass membrane protein</topology>
    </subcellularLocation>
</comment>
<comment type="catalytic activity">
    <reaction evidence="10">
        <text>D-mannose(out) = D-mannose(in)</text>
        <dbReference type="Rhea" id="RHEA:78391"/>
        <dbReference type="ChEBI" id="CHEBI:4208"/>
    </reaction>
    <physiologicalReaction direction="left-to-right" evidence="10">
        <dbReference type="Rhea" id="RHEA:78392"/>
    </physiologicalReaction>
</comment>
<comment type="caution">
    <text evidence="17">The sequence shown here is derived from an EMBL/GenBank/DDBJ whole genome shotgun (WGS) entry which is preliminary data.</text>
</comment>
<evidence type="ECO:0000256" key="12">
    <source>
        <dbReference type="ARBA" id="ARBA00044710"/>
    </source>
</evidence>
<feature type="transmembrane region" description="Helical" evidence="15">
    <location>
        <begin position="258"/>
        <end position="277"/>
    </location>
</feature>
<dbReference type="PANTHER" id="PTHR23503:SF8">
    <property type="entry name" value="FACILITATED GLUCOSE TRANSPORTER PROTEIN 1"/>
    <property type="match status" value="1"/>
</dbReference>
<reference evidence="17 18" key="1">
    <citation type="submission" date="2024-10" db="EMBL/GenBank/DDBJ databases">
        <title>Updated reference genomes for cyclostephanoid diatoms.</title>
        <authorList>
            <person name="Roberts W.R."/>
            <person name="Alverson A.J."/>
        </authorList>
    </citation>
    <scope>NUCLEOTIDE SEQUENCE [LARGE SCALE GENOMIC DNA]</scope>
    <source>
        <strain evidence="17 18">AJA228-03</strain>
    </source>
</reference>
<name>A0ABD3RTZ9_9STRA</name>
<feature type="transmembrane region" description="Helical" evidence="15">
    <location>
        <begin position="602"/>
        <end position="620"/>
    </location>
</feature>
<sequence length="683" mass="74303">MDEKSSLLLSSGKKNDHGTAKQRPRRGSRFGPDIEGIGVRPSGDSISNIPQVLVPRHRHTLSAGVAAATDPIHKRHKKTATVGGMGHARAPSFMQAPDGSISSMTPLEMGRRELYGEVPFLAVSGLQKKEHSLSVAFSSFAAQLDMIETDEYLTSTTGKGLNPEEKEQRLSQMSLLLLGELEEDATTVTTPLIFAVLIASLLMLNAGYNISVMNAPEAFVFPGHSAEEWSLAVSAFCVGAPFGCVLAGHWAEFRGRRGTLLLITWLFIIGGAIQSMAGSIYVIMIARAVIGLSSGASTVLVPIYLGELAPPNLRGVLGTMTQFFLTIGILFADVVGFALANATRWRWMFALTSVMALIQLLLTPLLLESPRWLLMKNPNSSKARFVIKKLRGFRYDEEVETEVEHYLGASKLQSSDDRYGGNTSDIKKQNPTAEMFADEGVRLLVVSTLILMIAQQFSGINAVFYYSGLFFDGVIDNPLVGTTLMGAVNVLATAAALLLMDRIGRRTLIMWSSAGMFLSCIVVILALLKFFTKTVAIAGVASYVTFFEIGLGPIPWLIVAEMFDGKYVSVAMSISSQLNWTCNFFVALLFPKMNEVLGPYSFLPFGAILLLTFLFAWIYLPETSGTTPAELQAQLVKKNAGVTYHNMDIEGMASSMPPSLDEWESALAALSNEDSSYSPYPMK</sequence>
<evidence type="ECO:0000313" key="18">
    <source>
        <dbReference type="Proteomes" id="UP001530377"/>
    </source>
</evidence>
<feature type="transmembrane region" description="Helical" evidence="15">
    <location>
        <begin position="283"/>
        <end position="305"/>
    </location>
</feature>
<comment type="catalytic activity">
    <reaction evidence="11">
        <text>D-glucosamine(out) = D-glucosamine(in)</text>
        <dbReference type="Rhea" id="RHEA:78423"/>
        <dbReference type="ChEBI" id="CHEBI:58723"/>
    </reaction>
    <physiologicalReaction direction="left-to-right" evidence="11">
        <dbReference type="Rhea" id="RHEA:78424"/>
    </physiologicalReaction>
</comment>
<feature type="transmembrane region" description="Helical" evidence="15">
    <location>
        <begin position="317"/>
        <end position="339"/>
    </location>
</feature>
<dbReference type="InterPro" id="IPR045263">
    <property type="entry name" value="GLUT"/>
</dbReference>
<dbReference type="InterPro" id="IPR005829">
    <property type="entry name" value="Sugar_transporter_CS"/>
</dbReference>
<evidence type="ECO:0000256" key="11">
    <source>
        <dbReference type="ARBA" id="ARBA00044668"/>
    </source>
</evidence>
<accession>A0ABD3RTZ9</accession>
<dbReference type="InterPro" id="IPR005828">
    <property type="entry name" value="MFS_sugar_transport-like"/>
</dbReference>
<comment type="catalytic activity">
    <reaction evidence="12">
        <text>D-fructose(out) = D-fructose(in)</text>
        <dbReference type="Rhea" id="RHEA:60372"/>
        <dbReference type="ChEBI" id="CHEBI:37721"/>
    </reaction>
    <physiologicalReaction direction="left-to-right" evidence="12">
        <dbReference type="Rhea" id="RHEA:60373"/>
    </physiologicalReaction>
</comment>
<comment type="catalytic activity">
    <reaction evidence="7">
        <text>D-galactose(in) = D-galactose(out)</text>
        <dbReference type="Rhea" id="RHEA:34915"/>
        <dbReference type="ChEBI" id="CHEBI:4139"/>
    </reaction>
    <physiologicalReaction direction="right-to-left" evidence="7">
        <dbReference type="Rhea" id="RHEA:34917"/>
    </physiologicalReaction>
</comment>
<evidence type="ECO:0000256" key="9">
    <source>
        <dbReference type="ARBA" id="ARBA00044656"/>
    </source>
</evidence>
<evidence type="ECO:0000256" key="5">
    <source>
        <dbReference type="ARBA" id="ARBA00022989"/>
    </source>
</evidence>
<proteinExistence type="predicted"/>
<evidence type="ECO:0000313" key="17">
    <source>
        <dbReference type="EMBL" id="KAL3815941.1"/>
    </source>
</evidence>
<dbReference type="InterPro" id="IPR020846">
    <property type="entry name" value="MFS_dom"/>
</dbReference>
<comment type="catalytic activity">
    <reaction evidence="9">
        <text>D-xylose(out) = D-xylose(in)</text>
        <dbReference type="Rhea" id="RHEA:78427"/>
        <dbReference type="ChEBI" id="CHEBI:53455"/>
    </reaction>
    <physiologicalReaction direction="left-to-right" evidence="9">
        <dbReference type="Rhea" id="RHEA:78428"/>
    </physiologicalReaction>
</comment>
<comment type="catalytic activity">
    <reaction evidence="8">
        <text>D-glucose(out) = D-glucose(in)</text>
        <dbReference type="Rhea" id="RHEA:60376"/>
        <dbReference type="ChEBI" id="CHEBI:4167"/>
    </reaction>
    <physiologicalReaction direction="left-to-right" evidence="8">
        <dbReference type="Rhea" id="RHEA:60377"/>
    </physiologicalReaction>
</comment>
<keyword evidence="6 15" id="KW-0472">Membrane</keyword>
<evidence type="ECO:0000256" key="10">
    <source>
        <dbReference type="ARBA" id="ARBA00044662"/>
    </source>
</evidence>
<feature type="transmembrane region" description="Helical" evidence="15">
    <location>
        <begin position="479"/>
        <end position="499"/>
    </location>
</feature>
<evidence type="ECO:0000256" key="1">
    <source>
        <dbReference type="ARBA" id="ARBA00004141"/>
    </source>
</evidence>
<dbReference type="PROSITE" id="PS50850">
    <property type="entry name" value="MFS"/>
    <property type="match status" value="1"/>
</dbReference>
<evidence type="ECO:0000256" key="15">
    <source>
        <dbReference type="SAM" id="Phobius"/>
    </source>
</evidence>